<dbReference type="GO" id="GO:0016020">
    <property type="term" value="C:membrane"/>
    <property type="evidence" value="ECO:0007669"/>
    <property type="project" value="UniProtKB-SubCell"/>
</dbReference>
<dbReference type="EMBL" id="DS844506">
    <property type="protein sequence ID" value="EEC13059.1"/>
    <property type="molecule type" value="Genomic_DNA"/>
</dbReference>
<gene>
    <name evidence="15" type="ORF">IscW_ISCW008788</name>
</gene>
<evidence type="ECO:0000256" key="8">
    <source>
        <dbReference type="ARBA" id="ARBA00023065"/>
    </source>
</evidence>
<comment type="subcellular location">
    <subcellularLocation>
        <location evidence="1">Membrane</location>
        <topology evidence="1">Multi-pass membrane protein</topology>
    </subcellularLocation>
</comment>
<evidence type="ECO:0000256" key="14">
    <source>
        <dbReference type="SAM" id="Phobius"/>
    </source>
</evidence>
<reference evidence="16" key="2">
    <citation type="submission" date="2020-05" db="UniProtKB">
        <authorList>
            <consortium name="EnsemblMetazoa"/>
        </authorList>
    </citation>
    <scope>IDENTIFICATION</scope>
    <source>
        <strain evidence="16">wikel</strain>
    </source>
</reference>
<dbReference type="VEuPathDB" id="VectorBase:ISCI008788"/>
<evidence type="ECO:0000313" key="17">
    <source>
        <dbReference type="Proteomes" id="UP000001555"/>
    </source>
</evidence>
<dbReference type="VEuPathDB" id="VectorBase:ISCW008788"/>
<dbReference type="InterPro" id="IPR001873">
    <property type="entry name" value="ENaC"/>
</dbReference>
<dbReference type="EnsemblMetazoa" id="ISCW008788-RA">
    <property type="protein sequence ID" value="ISCW008788-PA"/>
    <property type="gene ID" value="ISCW008788"/>
</dbReference>
<proteinExistence type="inferred from homology"/>
<reference evidence="15 17" key="1">
    <citation type="submission" date="2008-03" db="EMBL/GenBank/DDBJ databases">
        <title>Annotation of Ixodes scapularis.</title>
        <authorList>
            <consortium name="Ixodes scapularis Genome Project Consortium"/>
            <person name="Caler E."/>
            <person name="Hannick L.I."/>
            <person name="Bidwell S."/>
            <person name="Joardar V."/>
            <person name="Thiagarajan M."/>
            <person name="Amedeo P."/>
            <person name="Galinsky K.J."/>
            <person name="Schobel S."/>
            <person name="Inman J."/>
            <person name="Hostetler J."/>
            <person name="Miller J."/>
            <person name="Hammond M."/>
            <person name="Megy K."/>
            <person name="Lawson D."/>
            <person name="Kodira C."/>
            <person name="Sutton G."/>
            <person name="Meyer J."/>
            <person name="Hill C.A."/>
            <person name="Birren B."/>
            <person name="Nene V."/>
            <person name="Collins F."/>
            <person name="Alarcon-Chaidez F."/>
            <person name="Wikel S."/>
            <person name="Strausberg R."/>
        </authorList>
    </citation>
    <scope>NUCLEOTIDE SEQUENCE [LARGE SCALE GENOMIC DNA]</scope>
    <source>
        <strain evidence="17">Wikel</strain>
        <strain evidence="15">Wikel colony</strain>
    </source>
</reference>
<accession>B7Q2I7</accession>
<keyword evidence="7" id="KW-0915">Sodium</keyword>
<evidence type="ECO:0000256" key="10">
    <source>
        <dbReference type="ARBA" id="ARBA00023201"/>
    </source>
</evidence>
<evidence type="ECO:0000256" key="1">
    <source>
        <dbReference type="ARBA" id="ARBA00004141"/>
    </source>
</evidence>
<dbReference type="OrthoDB" id="6412422at2759"/>
<dbReference type="AlphaFoldDB" id="B7Q2I7"/>
<evidence type="ECO:0000256" key="3">
    <source>
        <dbReference type="ARBA" id="ARBA00022448"/>
    </source>
</evidence>
<dbReference type="InParanoid" id="B7Q2I7"/>
<evidence type="ECO:0000256" key="7">
    <source>
        <dbReference type="ARBA" id="ARBA00023053"/>
    </source>
</evidence>
<evidence type="ECO:0000256" key="12">
    <source>
        <dbReference type="RuleBase" id="RU000679"/>
    </source>
</evidence>
<keyword evidence="5 12" id="KW-0812">Transmembrane</keyword>
<keyword evidence="8 12" id="KW-0406">Ion transport</keyword>
<evidence type="ECO:0000256" key="5">
    <source>
        <dbReference type="ARBA" id="ARBA00022692"/>
    </source>
</evidence>
<evidence type="ECO:0000256" key="6">
    <source>
        <dbReference type="ARBA" id="ARBA00022989"/>
    </source>
</evidence>
<feature type="region of interest" description="Disordered" evidence="13">
    <location>
        <begin position="67"/>
        <end position="96"/>
    </location>
</feature>
<evidence type="ECO:0000313" key="16">
    <source>
        <dbReference type="EnsemblMetazoa" id="ISCW008788-PA"/>
    </source>
</evidence>
<evidence type="ECO:0000313" key="15">
    <source>
        <dbReference type="EMBL" id="EEC13059.1"/>
    </source>
</evidence>
<sequence length="96" mass="11526">MNLTRIYLIYGTLNRITYRHRAKYEQIELFSYMGGFIGIWIGVSFLDVLDYGVQAVKWITDKRKERKHQELQKQRDKDKLVKTIPVRPPNTNPDLW</sequence>
<evidence type="ECO:0000256" key="4">
    <source>
        <dbReference type="ARBA" id="ARBA00022461"/>
    </source>
</evidence>
<organism>
    <name type="scientific">Ixodes scapularis</name>
    <name type="common">Black-legged tick</name>
    <name type="synonym">Deer tick</name>
    <dbReference type="NCBI Taxonomy" id="6945"/>
    <lineage>
        <taxon>Eukaryota</taxon>
        <taxon>Metazoa</taxon>
        <taxon>Ecdysozoa</taxon>
        <taxon>Arthropoda</taxon>
        <taxon>Chelicerata</taxon>
        <taxon>Arachnida</taxon>
        <taxon>Acari</taxon>
        <taxon>Parasitiformes</taxon>
        <taxon>Ixodida</taxon>
        <taxon>Ixodoidea</taxon>
        <taxon>Ixodidae</taxon>
        <taxon>Ixodinae</taxon>
        <taxon>Ixodes</taxon>
    </lineage>
</organism>
<keyword evidence="3 12" id="KW-0813">Transport</keyword>
<evidence type="ECO:0000256" key="13">
    <source>
        <dbReference type="SAM" id="MobiDB-lite"/>
    </source>
</evidence>
<dbReference type="Gene3D" id="1.10.287.770">
    <property type="entry name" value="YojJ-like"/>
    <property type="match status" value="1"/>
</dbReference>
<dbReference type="EMBL" id="ABJB010293038">
    <property type="status" value="NOT_ANNOTATED_CDS"/>
    <property type="molecule type" value="Genomic_DNA"/>
</dbReference>
<keyword evidence="6 14" id="KW-1133">Transmembrane helix</keyword>
<keyword evidence="4 12" id="KW-0894">Sodium channel</keyword>
<evidence type="ECO:0000256" key="2">
    <source>
        <dbReference type="ARBA" id="ARBA00007193"/>
    </source>
</evidence>
<evidence type="ECO:0000256" key="11">
    <source>
        <dbReference type="ARBA" id="ARBA00023303"/>
    </source>
</evidence>
<dbReference type="PaxDb" id="6945-B7Q2I7"/>
<name>B7Q2I7_IXOSC</name>
<dbReference type="GO" id="GO:0005272">
    <property type="term" value="F:sodium channel activity"/>
    <property type="evidence" value="ECO:0007669"/>
    <property type="project" value="UniProtKB-KW"/>
</dbReference>
<dbReference type="HOGENOM" id="CLU_2362053_0_0_1"/>
<keyword evidence="17" id="KW-1185">Reference proteome</keyword>
<comment type="similarity">
    <text evidence="2 12">Belongs to the amiloride-sensitive sodium channel (TC 1.A.6) family.</text>
</comment>
<feature type="compositionally biased region" description="Pro residues" evidence="13">
    <location>
        <begin position="86"/>
        <end position="96"/>
    </location>
</feature>
<evidence type="ECO:0000256" key="9">
    <source>
        <dbReference type="ARBA" id="ARBA00023136"/>
    </source>
</evidence>
<keyword evidence="10 12" id="KW-0739">Sodium transport</keyword>
<keyword evidence="11 12" id="KW-0407">Ion channel</keyword>
<protein>
    <submittedName>
        <fullName evidence="15 16">Uncharacterized protein</fullName>
    </submittedName>
</protein>
<dbReference type="VEuPathDB" id="VectorBase:ISCP_009812"/>
<feature type="compositionally biased region" description="Basic and acidic residues" evidence="13">
    <location>
        <begin position="67"/>
        <end position="81"/>
    </location>
</feature>
<dbReference type="Pfam" id="PF00858">
    <property type="entry name" value="ASC"/>
    <property type="match status" value="1"/>
</dbReference>
<dbReference type="Proteomes" id="UP000001555">
    <property type="component" value="Unassembled WGS sequence"/>
</dbReference>
<keyword evidence="9 14" id="KW-0472">Membrane</keyword>
<feature type="transmembrane region" description="Helical" evidence="14">
    <location>
        <begin position="29"/>
        <end position="49"/>
    </location>
</feature>